<keyword evidence="7" id="KW-1185">Reference proteome</keyword>
<dbReference type="Gene3D" id="1.10.238.10">
    <property type="entry name" value="EF-hand"/>
    <property type="match status" value="1"/>
</dbReference>
<dbReference type="SMART" id="SM01394">
    <property type="entry name" value="S_100"/>
    <property type="match status" value="1"/>
</dbReference>
<comment type="similarity">
    <text evidence="1">Belongs to the S-100 family.</text>
</comment>
<dbReference type="Pfam" id="PF01023">
    <property type="entry name" value="S_100"/>
    <property type="match status" value="1"/>
</dbReference>
<dbReference type="InterPro" id="IPR002048">
    <property type="entry name" value="EF_hand_dom"/>
</dbReference>
<feature type="domain" description="EF-hand" evidence="5">
    <location>
        <begin position="80"/>
        <end position="115"/>
    </location>
</feature>
<protein>
    <submittedName>
        <fullName evidence="6">Protein S100-A1-like</fullName>
    </submittedName>
</protein>
<proteinExistence type="inferred from homology"/>
<evidence type="ECO:0000256" key="2">
    <source>
        <dbReference type="ARBA" id="ARBA00022723"/>
    </source>
</evidence>
<keyword evidence="2" id="KW-0479">Metal-binding</keyword>
<reference evidence="6 7" key="1">
    <citation type="submission" date="2021-05" db="EMBL/GenBank/DDBJ databases">
        <authorList>
            <person name="Zahm M."/>
            <person name="Klopp C."/>
            <person name="Cabau C."/>
            <person name="Kuhl H."/>
            <person name="Suciu R."/>
            <person name="Ciorpac M."/>
            <person name="Holostenco D."/>
            <person name="Gessner J."/>
            <person name="Wuertz S."/>
            <person name="Hohne C."/>
            <person name="Stock M."/>
            <person name="Gislard M."/>
            <person name="Lluch J."/>
            <person name="Milhes M."/>
            <person name="Lampietro C."/>
            <person name="Lopez Roques C."/>
            <person name="Donnadieu C."/>
            <person name="Du K."/>
            <person name="Schartl M."/>
            <person name="Guiguen Y."/>
        </authorList>
    </citation>
    <scope>NUCLEOTIDE SEQUENCE [LARGE SCALE GENOMIC DNA]</scope>
    <source>
        <strain evidence="6">Hh-F2</strain>
        <tissue evidence="6">Blood</tissue>
    </source>
</reference>
<organism evidence="6 7">
    <name type="scientific">Huso huso</name>
    <name type="common">Beluga</name>
    <name type="synonym">Acipenser huso</name>
    <dbReference type="NCBI Taxonomy" id="61971"/>
    <lineage>
        <taxon>Eukaryota</taxon>
        <taxon>Metazoa</taxon>
        <taxon>Chordata</taxon>
        <taxon>Craniata</taxon>
        <taxon>Vertebrata</taxon>
        <taxon>Euteleostomi</taxon>
        <taxon>Actinopterygii</taxon>
        <taxon>Chondrostei</taxon>
        <taxon>Acipenseriformes</taxon>
        <taxon>Acipenseridae</taxon>
        <taxon>Huso</taxon>
    </lineage>
</organism>
<evidence type="ECO:0000313" key="6">
    <source>
        <dbReference type="EMBL" id="KAK6471400.1"/>
    </source>
</evidence>
<dbReference type="InterPro" id="IPR001751">
    <property type="entry name" value="S100/CaBP7/8-like_CS"/>
</dbReference>
<evidence type="ECO:0000313" key="7">
    <source>
        <dbReference type="Proteomes" id="UP001369086"/>
    </source>
</evidence>
<dbReference type="PROSITE" id="PS00303">
    <property type="entry name" value="S100_CABP"/>
    <property type="match status" value="1"/>
</dbReference>
<dbReference type="PROSITE" id="PS50222">
    <property type="entry name" value="EF_HAND_2"/>
    <property type="match status" value="1"/>
</dbReference>
<evidence type="ECO:0000256" key="1">
    <source>
        <dbReference type="ARBA" id="ARBA00007323"/>
    </source>
</evidence>
<dbReference type="PANTHER" id="PTHR11639">
    <property type="entry name" value="S100 CALCIUM-BINDING PROTEIN"/>
    <property type="match status" value="1"/>
</dbReference>
<dbReference type="InterPro" id="IPR011992">
    <property type="entry name" value="EF-hand-dom_pair"/>
</dbReference>
<keyword evidence="4" id="KW-0106">Calcium</keyword>
<sequence length="128" mass="14193">MTSGWKDFRANDWVHSLFSYTGHSPTMATPRSTALEGSLKTMIEVFHFYATKQGDPHSLNKGEFHALVSTELANVLADQSDRDKVNTLLSSLDAVKNGEVDFEEYMSMLSSLAIKCNQLLTGAPAHRQ</sequence>
<evidence type="ECO:0000259" key="5">
    <source>
        <dbReference type="PROSITE" id="PS50222"/>
    </source>
</evidence>
<dbReference type="InterPro" id="IPR013787">
    <property type="entry name" value="S100_Ca-bd_sub"/>
</dbReference>
<keyword evidence="3" id="KW-0677">Repeat</keyword>
<dbReference type="InterPro" id="IPR034325">
    <property type="entry name" value="S-100_dom"/>
</dbReference>
<evidence type="ECO:0000256" key="3">
    <source>
        <dbReference type="ARBA" id="ARBA00022737"/>
    </source>
</evidence>
<dbReference type="PANTHER" id="PTHR11639:SF134">
    <property type="entry name" value="PROTEIN S100-A1-RELATED"/>
    <property type="match status" value="1"/>
</dbReference>
<name>A0ABR0YGU6_HUSHU</name>
<dbReference type="Proteomes" id="UP001369086">
    <property type="component" value="Unassembled WGS sequence"/>
</dbReference>
<comment type="caution">
    <text evidence="6">The sequence shown here is derived from an EMBL/GenBank/DDBJ whole genome shotgun (WGS) entry which is preliminary data.</text>
</comment>
<dbReference type="EMBL" id="JAHFZB010000032">
    <property type="protein sequence ID" value="KAK6471400.1"/>
    <property type="molecule type" value="Genomic_DNA"/>
</dbReference>
<gene>
    <name evidence="6" type="ORF">HHUSO_G29802</name>
</gene>
<accession>A0ABR0YGU6</accession>
<dbReference type="CDD" id="cd00213">
    <property type="entry name" value="S-100"/>
    <property type="match status" value="1"/>
</dbReference>
<dbReference type="SUPFAM" id="SSF47473">
    <property type="entry name" value="EF-hand"/>
    <property type="match status" value="1"/>
</dbReference>
<evidence type="ECO:0000256" key="4">
    <source>
        <dbReference type="ARBA" id="ARBA00022837"/>
    </source>
</evidence>